<comment type="similarity">
    <text evidence="6">Belongs to the methyltransferase superfamily. RsmC family.</text>
</comment>
<dbReference type="SUPFAM" id="SSF53335">
    <property type="entry name" value="S-adenosyl-L-methionine-dependent methyltransferases"/>
    <property type="match status" value="1"/>
</dbReference>
<name>A0A291BB67_9GAMM</name>
<organism evidence="9 10">
    <name type="scientific">Candidatus Enterovibrio altilux</name>
    <dbReference type="NCBI Taxonomy" id="1927128"/>
    <lineage>
        <taxon>Bacteria</taxon>
        <taxon>Pseudomonadati</taxon>
        <taxon>Pseudomonadota</taxon>
        <taxon>Gammaproteobacteria</taxon>
        <taxon>Vibrionales</taxon>
        <taxon>Vibrionaceae</taxon>
        <taxon>Enterovibrio</taxon>
    </lineage>
</organism>
<dbReference type="RefSeq" id="WP_096619698.1">
    <property type="nucleotide sequence ID" value="NZ_CP020663.1"/>
</dbReference>
<dbReference type="PROSITE" id="PS00092">
    <property type="entry name" value="N6_MTASE"/>
    <property type="match status" value="1"/>
</dbReference>
<keyword evidence="1 6" id="KW-0963">Cytoplasm</keyword>
<evidence type="ECO:0000313" key="10">
    <source>
        <dbReference type="Proteomes" id="UP000218160"/>
    </source>
</evidence>
<dbReference type="PANTHER" id="PTHR47816:SF4">
    <property type="entry name" value="RIBOSOMAL RNA SMALL SUBUNIT METHYLTRANSFERASE C"/>
    <property type="match status" value="1"/>
</dbReference>
<dbReference type="EMBL" id="CP020663">
    <property type="protein sequence ID" value="ATF10221.1"/>
    <property type="molecule type" value="Genomic_DNA"/>
</dbReference>
<reference evidence="10" key="1">
    <citation type="submission" date="2017-04" db="EMBL/GenBank/DDBJ databases">
        <title>Genome evolution of the luminous symbionts of deep sea anglerfish.</title>
        <authorList>
            <person name="Hendry T.A."/>
        </authorList>
    </citation>
    <scope>NUCLEOTIDE SEQUENCE [LARGE SCALE GENOMIC DNA]</scope>
</reference>
<evidence type="ECO:0000259" key="7">
    <source>
        <dbReference type="Pfam" id="PF05175"/>
    </source>
</evidence>
<evidence type="ECO:0000256" key="2">
    <source>
        <dbReference type="ARBA" id="ARBA00022552"/>
    </source>
</evidence>
<dbReference type="NCBIfam" id="NF007023">
    <property type="entry name" value="PRK09489.1"/>
    <property type="match status" value="1"/>
</dbReference>
<protein>
    <recommendedName>
        <fullName evidence="6">Ribosomal RNA small subunit methyltransferase C</fullName>
        <ecNumber evidence="6">2.1.1.172</ecNumber>
    </recommendedName>
    <alternativeName>
        <fullName evidence="6">16S rRNA m2G1207 methyltransferase</fullName>
    </alternativeName>
    <alternativeName>
        <fullName evidence="6">rRNA (guanine-N(2)-)-methyltransferase RsmC</fullName>
    </alternativeName>
</protein>
<proteinExistence type="inferred from homology"/>
<accession>A0A291BB67</accession>
<dbReference type="Pfam" id="PF05175">
    <property type="entry name" value="MTS"/>
    <property type="match status" value="1"/>
</dbReference>
<keyword evidence="3 6" id="KW-0489">Methyltransferase</keyword>
<dbReference type="InterPro" id="IPR007848">
    <property type="entry name" value="Small_mtfrase_dom"/>
</dbReference>
<dbReference type="HAMAP" id="MF_01862">
    <property type="entry name" value="16SrRNA_methyltr_C"/>
    <property type="match status" value="1"/>
</dbReference>
<dbReference type="InterPro" id="IPR002052">
    <property type="entry name" value="DNA_methylase_N6_adenine_CS"/>
</dbReference>
<dbReference type="GO" id="GO:0052914">
    <property type="term" value="F:16S rRNA (guanine(1207)-N(2))-methyltransferase activity"/>
    <property type="evidence" value="ECO:0007669"/>
    <property type="project" value="UniProtKB-EC"/>
</dbReference>
<evidence type="ECO:0000256" key="5">
    <source>
        <dbReference type="ARBA" id="ARBA00022691"/>
    </source>
</evidence>
<dbReference type="GO" id="GO:0005737">
    <property type="term" value="C:cytoplasm"/>
    <property type="evidence" value="ECO:0007669"/>
    <property type="project" value="UniProtKB-SubCell"/>
</dbReference>
<comment type="subunit">
    <text evidence="6">Monomer.</text>
</comment>
<dbReference type="InterPro" id="IPR013675">
    <property type="entry name" value="Mtase_sm_N"/>
</dbReference>
<dbReference type="OrthoDB" id="9816072at2"/>
<dbReference type="KEGG" id="elux:BTN50_1794"/>
<dbReference type="Gene3D" id="3.40.50.150">
    <property type="entry name" value="Vaccinia Virus protein VP39"/>
    <property type="match status" value="2"/>
</dbReference>
<evidence type="ECO:0000313" key="9">
    <source>
        <dbReference type="EMBL" id="ATF10221.1"/>
    </source>
</evidence>
<keyword evidence="10" id="KW-1185">Reference proteome</keyword>
<dbReference type="Pfam" id="PF08468">
    <property type="entry name" value="MTS_N"/>
    <property type="match status" value="1"/>
</dbReference>
<feature type="domain" description="Methyltransferase small N-terminal" evidence="8">
    <location>
        <begin position="7"/>
        <end position="162"/>
    </location>
</feature>
<dbReference type="Proteomes" id="UP000218160">
    <property type="component" value="Chromosome 2"/>
</dbReference>
<gene>
    <name evidence="6" type="primary">rsmC</name>
    <name evidence="9" type="ORF">BTN50_1794</name>
</gene>
<feature type="domain" description="Methyltransferase small" evidence="7">
    <location>
        <begin position="171"/>
        <end position="335"/>
    </location>
</feature>
<comment type="subcellular location">
    <subcellularLocation>
        <location evidence="6">Cytoplasm</location>
    </subcellularLocation>
</comment>
<keyword evidence="5 6" id="KW-0949">S-adenosyl-L-methionine</keyword>
<dbReference type="InterPro" id="IPR029063">
    <property type="entry name" value="SAM-dependent_MTases_sf"/>
</dbReference>
<dbReference type="PANTHER" id="PTHR47816">
    <property type="entry name" value="RIBOSOMAL RNA SMALL SUBUNIT METHYLTRANSFERASE C"/>
    <property type="match status" value="1"/>
</dbReference>
<keyword evidence="2 6" id="KW-0698">rRNA processing</keyword>
<comment type="catalytic activity">
    <reaction evidence="6">
        <text>guanosine(1207) in 16S rRNA + S-adenosyl-L-methionine = N(2)-methylguanosine(1207) in 16S rRNA + S-adenosyl-L-homocysteine + H(+)</text>
        <dbReference type="Rhea" id="RHEA:42736"/>
        <dbReference type="Rhea" id="RHEA-COMP:10213"/>
        <dbReference type="Rhea" id="RHEA-COMP:10214"/>
        <dbReference type="ChEBI" id="CHEBI:15378"/>
        <dbReference type="ChEBI" id="CHEBI:57856"/>
        <dbReference type="ChEBI" id="CHEBI:59789"/>
        <dbReference type="ChEBI" id="CHEBI:74269"/>
        <dbReference type="ChEBI" id="CHEBI:74481"/>
        <dbReference type="EC" id="2.1.1.172"/>
    </reaction>
</comment>
<dbReference type="GO" id="GO:0003676">
    <property type="term" value="F:nucleic acid binding"/>
    <property type="evidence" value="ECO:0007669"/>
    <property type="project" value="InterPro"/>
</dbReference>
<dbReference type="InterPro" id="IPR023543">
    <property type="entry name" value="rRNA_ssu_MeTfrase_C"/>
</dbReference>
<comment type="function">
    <text evidence="6">Specifically methylates the guanine in position 1207 of 16S rRNA in the 30S particle.</text>
</comment>
<sequence>MSYSPPSQVIARQLEYLEGKHILLAGKLEDTFAGELCNSAASVSIFTTNLAFANQMSKYSLITTQFSDCYHKRSNVDVVILYWPKVKAEAAFLLTMLMAALGKGTEIIVVGENLSGVRSISKMFAPYGKVTKFDTARRCSFYWGQCTKEPIPFKIDDWFKSYVMLLGKQRLTIRSLPGVFSYGELDVGSQLLLDTLPALKGNVLDFGCGAGVIGCAIKLLYPNIKITMVDISSLAVASATETLRFNNLNGDVFASDVYSAIKTKFNHIISNPPFHTGLKVHYTTTETFLKQTPSYLFKNGALTIVANSFLHYIFFIKGAFNHCDIPAKNNKFTIYHAIKKA</sequence>
<evidence type="ECO:0000256" key="1">
    <source>
        <dbReference type="ARBA" id="ARBA00022490"/>
    </source>
</evidence>
<dbReference type="AlphaFoldDB" id="A0A291BB67"/>
<dbReference type="CDD" id="cd02440">
    <property type="entry name" value="AdoMet_MTases"/>
    <property type="match status" value="1"/>
</dbReference>
<evidence type="ECO:0000256" key="4">
    <source>
        <dbReference type="ARBA" id="ARBA00022679"/>
    </source>
</evidence>
<dbReference type="InterPro" id="IPR046977">
    <property type="entry name" value="RsmC/RlmG"/>
</dbReference>
<dbReference type="EC" id="2.1.1.172" evidence="6"/>
<evidence type="ECO:0000256" key="3">
    <source>
        <dbReference type="ARBA" id="ARBA00022603"/>
    </source>
</evidence>
<evidence type="ECO:0000256" key="6">
    <source>
        <dbReference type="HAMAP-Rule" id="MF_01862"/>
    </source>
</evidence>
<evidence type="ECO:0000259" key="8">
    <source>
        <dbReference type="Pfam" id="PF08468"/>
    </source>
</evidence>
<keyword evidence="4 6" id="KW-0808">Transferase</keyword>